<sequence>MMGYIELGLSIEKLKSRIDEFEENIPRKQWILLKSDVTASQGLCNNLTHPIRDIYHDDCMDRYEREMDEAHDHQGPNSEVEARGMREYMHTLGNTIDEAFYEWACISLSIFKLGHHTQNTSMMTGSKRLRIELDGLLKCKKRFNEDPEVLMVLKKKTSTSKDELESFTKIAKKHSCYDEDANADQKAVLKLERQRPMQDDEMCYARTHLDLGSYTPVALERVIDAIIFKYAPDTPAFLSGSQVWRNRKTFHVHVFDNWTPGEPEIQKLAENRTIGASTKGPLEVVVLLGEPSRYFLFAAPSFTKIDHEKYMMLRTATPNFIEHFIDKDGNRFSYKLELQAVNGEPEVRAGNKCEAQNTGETSHEKAEAEASLRSYRGVILASIGTAFCIYIIQVLALCQRIRALFCP</sequence>
<keyword evidence="3" id="KW-1185">Reference proteome</keyword>
<proteinExistence type="predicted"/>
<dbReference type="AlphaFoldDB" id="A0AA36FTR9"/>
<organism evidence="2 3">
    <name type="scientific">Mesorhabditis spiculigera</name>
    <dbReference type="NCBI Taxonomy" id="96644"/>
    <lineage>
        <taxon>Eukaryota</taxon>
        <taxon>Metazoa</taxon>
        <taxon>Ecdysozoa</taxon>
        <taxon>Nematoda</taxon>
        <taxon>Chromadorea</taxon>
        <taxon>Rhabditida</taxon>
        <taxon>Rhabditina</taxon>
        <taxon>Rhabditomorpha</taxon>
        <taxon>Rhabditoidea</taxon>
        <taxon>Rhabditidae</taxon>
        <taxon>Mesorhabditinae</taxon>
        <taxon>Mesorhabditis</taxon>
    </lineage>
</organism>
<evidence type="ECO:0000313" key="3">
    <source>
        <dbReference type="Proteomes" id="UP001177023"/>
    </source>
</evidence>
<keyword evidence="1" id="KW-1133">Transmembrane helix</keyword>
<keyword evidence="1" id="KW-0812">Transmembrane</keyword>
<reference evidence="2" key="1">
    <citation type="submission" date="2023-06" db="EMBL/GenBank/DDBJ databases">
        <authorList>
            <person name="Delattre M."/>
        </authorList>
    </citation>
    <scope>NUCLEOTIDE SEQUENCE</scope>
    <source>
        <strain evidence="2">AF72</strain>
    </source>
</reference>
<accession>A0AA36FTR9</accession>
<dbReference type="EMBL" id="CATQJA010001300">
    <property type="protein sequence ID" value="CAJ0566693.1"/>
    <property type="molecule type" value="Genomic_DNA"/>
</dbReference>
<protein>
    <submittedName>
        <fullName evidence="2">Uncharacterized protein</fullName>
    </submittedName>
</protein>
<name>A0AA36FTR9_9BILA</name>
<feature type="transmembrane region" description="Helical" evidence="1">
    <location>
        <begin position="378"/>
        <end position="398"/>
    </location>
</feature>
<gene>
    <name evidence="2" type="ORF">MSPICULIGERA_LOCUS5282</name>
</gene>
<evidence type="ECO:0000313" key="2">
    <source>
        <dbReference type="EMBL" id="CAJ0566693.1"/>
    </source>
</evidence>
<comment type="caution">
    <text evidence="2">The sequence shown here is derived from an EMBL/GenBank/DDBJ whole genome shotgun (WGS) entry which is preliminary data.</text>
</comment>
<feature type="non-terminal residue" evidence="2">
    <location>
        <position position="407"/>
    </location>
</feature>
<dbReference type="Proteomes" id="UP001177023">
    <property type="component" value="Unassembled WGS sequence"/>
</dbReference>
<evidence type="ECO:0000256" key="1">
    <source>
        <dbReference type="SAM" id="Phobius"/>
    </source>
</evidence>
<keyword evidence="1" id="KW-0472">Membrane</keyword>